<dbReference type="AlphaFoldDB" id="A0A8H7PPG9"/>
<dbReference type="OrthoDB" id="5358398at2759"/>
<accession>A0A8H7PPG9</accession>
<feature type="domain" description="Luciferase" evidence="1">
    <location>
        <begin position="168"/>
        <end position="246"/>
    </location>
</feature>
<evidence type="ECO:0000313" key="2">
    <source>
        <dbReference type="EMBL" id="KAG2177812.1"/>
    </source>
</evidence>
<evidence type="ECO:0000313" key="3">
    <source>
        <dbReference type="Proteomes" id="UP000654370"/>
    </source>
</evidence>
<dbReference type="PANTHER" id="PTHR38695">
    <property type="entry name" value="AMINO ACID PERMEASE_ SLC12A DOMAIN-CONTAINING PROTEIN"/>
    <property type="match status" value="1"/>
</dbReference>
<comment type="caution">
    <text evidence="2">The sequence shown here is derived from an EMBL/GenBank/DDBJ whole genome shotgun (WGS) entry which is preliminary data.</text>
</comment>
<dbReference type="InterPro" id="IPR048273">
    <property type="entry name" value="Luciferase"/>
</dbReference>
<sequence length="258" mass="28613">MLAFFRRRPLLTAAAIIGVLGASIPAYRDYQLYMSYGAGGVPHNAFGWFMSRCLLTPFSQEMLGTEMYQKKINQGATMTNIEPDGRLPLRSGANPAMGPHVVPQRQISQLPDDEIKKQLNEAFYGFARKNSNLLKLAPSRLERHTDAIFLADTVFSSSPTPEAIRMQGEICHIHGSNDHSLHVVVSPRDAKEIVEAGWGQRHGFSGWEPAAKVTRGAIDLPAEYLFIYAPRNQEELEVIMELVKASVRFVSGGVEVKS</sequence>
<dbReference type="EMBL" id="JAEPQZ010000008">
    <property type="protein sequence ID" value="KAG2177812.1"/>
    <property type="molecule type" value="Genomic_DNA"/>
</dbReference>
<dbReference type="Pfam" id="PF17648">
    <property type="entry name" value="Luciferase"/>
    <property type="match status" value="1"/>
</dbReference>
<name>A0A8H7PPG9_MORIS</name>
<evidence type="ECO:0000259" key="1">
    <source>
        <dbReference type="Pfam" id="PF17648"/>
    </source>
</evidence>
<dbReference type="Proteomes" id="UP000654370">
    <property type="component" value="Unassembled WGS sequence"/>
</dbReference>
<dbReference type="InterPro" id="IPR040841">
    <property type="entry name" value="Luciferase_dom"/>
</dbReference>
<dbReference type="PANTHER" id="PTHR38695:SF1">
    <property type="entry name" value="AMINO ACID PERMEASE_ SLC12A DOMAIN-CONTAINING PROTEIN"/>
    <property type="match status" value="1"/>
</dbReference>
<keyword evidence="3" id="KW-1185">Reference proteome</keyword>
<organism evidence="2 3">
    <name type="scientific">Mortierella isabellina</name>
    <name type="common">Filamentous fungus</name>
    <name type="synonym">Umbelopsis isabellina</name>
    <dbReference type="NCBI Taxonomy" id="91625"/>
    <lineage>
        <taxon>Eukaryota</taxon>
        <taxon>Fungi</taxon>
        <taxon>Fungi incertae sedis</taxon>
        <taxon>Mucoromycota</taxon>
        <taxon>Mucoromycotina</taxon>
        <taxon>Umbelopsidomycetes</taxon>
        <taxon>Umbelopsidales</taxon>
        <taxon>Umbelopsidaceae</taxon>
        <taxon>Umbelopsis</taxon>
    </lineage>
</organism>
<reference evidence="2" key="1">
    <citation type="submission" date="2020-12" db="EMBL/GenBank/DDBJ databases">
        <title>Metabolic potential, ecology and presence of endohyphal bacteria is reflected in genomic diversity of Mucoromycotina.</title>
        <authorList>
            <person name="Muszewska A."/>
            <person name="Okrasinska A."/>
            <person name="Steczkiewicz K."/>
            <person name="Drgas O."/>
            <person name="Orlowska M."/>
            <person name="Perlinska-Lenart U."/>
            <person name="Aleksandrzak-Piekarczyk T."/>
            <person name="Szatraj K."/>
            <person name="Zielenkiewicz U."/>
            <person name="Pilsyk S."/>
            <person name="Malc E."/>
            <person name="Mieczkowski P."/>
            <person name="Kruszewska J.S."/>
            <person name="Biernat P."/>
            <person name="Pawlowska J."/>
        </authorList>
    </citation>
    <scope>NUCLEOTIDE SEQUENCE</scope>
    <source>
        <strain evidence="2">WA0000067209</strain>
    </source>
</reference>
<proteinExistence type="predicted"/>
<gene>
    <name evidence="2" type="ORF">INT43_003059</name>
</gene>
<protein>
    <recommendedName>
        <fullName evidence="1">Luciferase domain-containing protein</fullName>
    </recommendedName>
</protein>